<feature type="compositionally biased region" description="Polar residues" evidence="1">
    <location>
        <begin position="54"/>
        <end position="75"/>
    </location>
</feature>
<proteinExistence type="predicted"/>
<organism evidence="2 3">
    <name type="scientific">Ditylenchus dipsaci</name>
    <dbReference type="NCBI Taxonomy" id="166011"/>
    <lineage>
        <taxon>Eukaryota</taxon>
        <taxon>Metazoa</taxon>
        <taxon>Ecdysozoa</taxon>
        <taxon>Nematoda</taxon>
        <taxon>Chromadorea</taxon>
        <taxon>Rhabditida</taxon>
        <taxon>Tylenchina</taxon>
        <taxon>Tylenchomorpha</taxon>
        <taxon>Sphaerularioidea</taxon>
        <taxon>Anguinidae</taxon>
        <taxon>Anguininae</taxon>
        <taxon>Ditylenchus</taxon>
    </lineage>
</organism>
<evidence type="ECO:0000313" key="2">
    <source>
        <dbReference type="Proteomes" id="UP000887574"/>
    </source>
</evidence>
<evidence type="ECO:0000256" key="1">
    <source>
        <dbReference type="SAM" id="MobiDB-lite"/>
    </source>
</evidence>
<accession>A0A915DHL1</accession>
<name>A0A915DHL1_9BILA</name>
<reference evidence="3" key="1">
    <citation type="submission" date="2022-11" db="UniProtKB">
        <authorList>
            <consortium name="WormBaseParasite"/>
        </authorList>
    </citation>
    <scope>IDENTIFICATION</scope>
</reference>
<protein>
    <submittedName>
        <fullName evidence="3">Uncharacterized protein</fullName>
    </submittedName>
</protein>
<dbReference type="WBParaSite" id="jg19344">
    <property type="protein sequence ID" value="jg19344"/>
    <property type="gene ID" value="jg19344"/>
</dbReference>
<keyword evidence="2" id="KW-1185">Reference proteome</keyword>
<sequence>MLPGNTTMTTAAPIAAATGTLPVLLTSLNTTLLPPNSTVNSTTTPTPIAAANPVSNVSSPGAINPNNSAPVPTLI</sequence>
<dbReference type="AlphaFoldDB" id="A0A915DHL1"/>
<dbReference type="Proteomes" id="UP000887574">
    <property type="component" value="Unplaced"/>
</dbReference>
<evidence type="ECO:0000313" key="3">
    <source>
        <dbReference type="WBParaSite" id="jg19344"/>
    </source>
</evidence>
<feature type="region of interest" description="Disordered" evidence="1">
    <location>
        <begin position="53"/>
        <end position="75"/>
    </location>
</feature>